<dbReference type="OrthoDB" id="2934570at2"/>
<feature type="transmembrane region" description="Helical" evidence="6">
    <location>
        <begin position="17"/>
        <end position="36"/>
    </location>
</feature>
<organism evidence="8 9">
    <name type="scientific">Streptococcus pantholopis</name>
    <dbReference type="NCBI Taxonomy" id="1811193"/>
    <lineage>
        <taxon>Bacteria</taxon>
        <taxon>Bacillati</taxon>
        <taxon>Bacillota</taxon>
        <taxon>Bacilli</taxon>
        <taxon>Lactobacillales</taxon>
        <taxon>Streptococcaceae</taxon>
        <taxon>Streptococcus</taxon>
    </lineage>
</organism>
<reference evidence="8 9" key="1">
    <citation type="journal article" date="2016" name="Int. J. Syst. Evol. Microbiol.">
        <title>Streptococcuspantholopis sp. nov., isolated from faeces of the Tibetan antelope (Pantholops hodgsonii).</title>
        <authorList>
            <person name="Bai X."/>
            <person name="Xiong Y."/>
            <person name="Lu S."/>
            <person name="Jin D."/>
            <person name="Lai X."/>
            <person name="Yang J."/>
            <person name="Niu L."/>
            <person name="Hu S."/>
            <person name="Meng X."/>
            <person name="Pu J."/>
            <person name="Ye C."/>
            <person name="Xu J."/>
        </authorList>
    </citation>
    <scope>NUCLEOTIDE SEQUENCE [LARGE SCALE GENOMIC DNA]</scope>
    <source>
        <strain evidence="8 9">TA 26</strain>
    </source>
</reference>
<feature type="domain" description="ABC3 transporter permease C-terminal" evidence="7">
    <location>
        <begin position="73"/>
        <end position="189"/>
    </location>
</feature>
<dbReference type="GO" id="GO:0005886">
    <property type="term" value="C:plasma membrane"/>
    <property type="evidence" value="ECO:0007669"/>
    <property type="project" value="UniProtKB-SubCell"/>
</dbReference>
<dbReference type="InterPro" id="IPR038766">
    <property type="entry name" value="Membrane_comp_ABC_pdt"/>
</dbReference>
<feature type="transmembrane region" description="Helical" evidence="6">
    <location>
        <begin position="443"/>
        <end position="466"/>
    </location>
</feature>
<sequence length="571" mass="65732">MRSICKQSLGYFRRNKLNVLILSILAFLTSFMYFFVECSIDGNLTWLSTKTQLNNGQNELLIGLNSNKILALTFLICLTLVSCFIFYMFYKKYFDLNRKNLGCYRALGFTKRQITGIYIVITSIISLVFLLLGLVVGYYYSYILLNTYQVSYNVNNVVRGLSASSFAIGIVIPTILFCIMTYLASGVYRRVEISNLLAGQGESSKNLRMMHLFEKVAKILPSKYSFSSKLALRKPFNIFLILVSVYIYLVLIVISISLNMSSSKVYQSQTAFRHYKYEVALSTVKVNSAPKENGNQYFLEKKVELATTSKNIGQQNLVAMDNDGDHFHLVNKRKKIQLNNGELAINPRIAEIYNIKPGDKVLIKYKNFKNYLIVKAIADNGNTSSIYIKRTYFNKLIGNPTNTYNGLWCNKLNDTLSKEHIKTYSSYKKELQNNNVSNRMSAIINQVLACVFSVLLIFLVLLLNFQDNINNFIYLRKLGYLHKEIKNMLINIYLPLILFTFVVMIIPSMLTSQQILRMLSLETGDYMPFNSNIYVFLYALVILVFLYLVVIKIFDVKLKNTFNRIDLGQYR</sequence>
<accession>A0A172Q9M9</accession>
<dbReference type="Pfam" id="PF02687">
    <property type="entry name" value="FtsX"/>
    <property type="match status" value="1"/>
</dbReference>
<feature type="transmembrane region" description="Helical" evidence="6">
    <location>
        <begin position="236"/>
        <end position="258"/>
    </location>
</feature>
<evidence type="ECO:0000259" key="7">
    <source>
        <dbReference type="Pfam" id="PF02687"/>
    </source>
</evidence>
<evidence type="ECO:0000256" key="1">
    <source>
        <dbReference type="ARBA" id="ARBA00004651"/>
    </source>
</evidence>
<dbReference type="PANTHER" id="PTHR30287">
    <property type="entry name" value="MEMBRANE COMPONENT OF PREDICTED ABC SUPERFAMILY METABOLITE UPTAKE TRANSPORTER"/>
    <property type="match status" value="1"/>
</dbReference>
<keyword evidence="2" id="KW-1003">Cell membrane</keyword>
<keyword evidence="9" id="KW-1185">Reference proteome</keyword>
<dbReference type="RefSeq" id="WP_067064439.1">
    <property type="nucleotide sequence ID" value="NZ_CP014699.1"/>
</dbReference>
<name>A0A172Q9M9_9STRE</name>
<feature type="transmembrane region" description="Helical" evidence="6">
    <location>
        <begin position="533"/>
        <end position="554"/>
    </location>
</feature>
<evidence type="ECO:0000313" key="9">
    <source>
        <dbReference type="Proteomes" id="UP000077317"/>
    </source>
</evidence>
<dbReference type="AlphaFoldDB" id="A0A172Q9M9"/>
<feature type="transmembrane region" description="Helical" evidence="6">
    <location>
        <begin position="69"/>
        <end position="90"/>
    </location>
</feature>
<keyword evidence="4 6" id="KW-1133">Transmembrane helix</keyword>
<evidence type="ECO:0000256" key="3">
    <source>
        <dbReference type="ARBA" id="ARBA00022692"/>
    </source>
</evidence>
<evidence type="ECO:0000256" key="6">
    <source>
        <dbReference type="SAM" id="Phobius"/>
    </source>
</evidence>
<dbReference type="Proteomes" id="UP000077317">
    <property type="component" value="Chromosome"/>
</dbReference>
<evidence type="ECO:0000256" key="4">
    <source>
        <dbReference type="ARBA" id="ARBA00022989"/>
    </source>
</evidence>
<protein>
    <submittedName>
        <fullName evidence="8">Permease</fullName>
    </submittedName>
</protein>
<evidence type="ECO:0000256" key="5">
    <source>
        <dbReference type="ARBA" id="ARBA00023136"/>
    </source>
</evidence>
<reference evidence="9" key="2">
    <citation type="submission" date="2016-03" db="EMBL/GenBank/DDBJ databases">
        <title>Streptococcus antelopensis sp. nov., isolated from the feces of the Tibetan antelope (Pantholops hodgsonii) in Hoh Xil National Nature Reserve, Qinghai, China.</title>
        <authorList>
            <person name="Bai X."/>
        </authorList>
    </citation>
    <scope>NUCLEOTIDE SEQUENCE [LARGE SCALE GENOMIC DNA]</scope>
    <source>
        <strain evidence="9">TA 26</strain>
    </source>
</reference>
<evidence type="ECO:0000256" key="2">
    <source>
        <dbReference type="ARBA" id="ARBA00022475"/>
    </source>
</evidence>
<dbReference type="KEGG" id="spat:A0O21_09000"/>
<gene>
    <name evidence="8" type="ORF">A0O21_09000</name>
</gene>
<dbReference type="PANTHER" id="PTHR30287:SF2">
    <property type="entry name" value="BLL1001 PROTEIN"/>
    <property type="match status" value="1"/>
</dbReference>
<feature type="transmembrane region" description="Helical" evidence="6">
    <location>
        <begin position="160"/>
        <end position="184"/>
    </location>
</feature>
<keyword evidence="3 6" id="KW-0812">Transmembrane</keyword>
<dbReference type="EMBL" id="CP014699">
    <property type="protein sequence ID" value="AND80127.1"/>
    <property type="molecule type" value="Genomic_DNA"/>
</dbReference>
<dbReference type="InterPro" id="IPR003838">
    <property type="entry name" value="ABC3_permease_C"/>
</dbReference>
<evidence type="ECO:0000313" key="8">
    <source>
        <dbReference type="EMBL" id="AND80127.1"/>
    </source>
</evidence>
<dbReference type="STRING" id="1811193.A0O21_09000"/>
<feature type="transmembrane region" description="Helical" evidence="6">
    <location>
        <begin position="117"/>
        <end position="140"/>
    </location>
</feature>
<keyword evidence="5 6" id="KW-0472">Membrane</keyword>
<comment type="subcellular location">
    <subcellularLocation>
        <location evidence="1">Cell membrane</location>
        <topology evidence="1">Multi-pass membrane protein</topology>
    </subcellularLocation>
</comment>
<proteinExistence type="predicted"/>
<feature type="transmembrane region" description="Helical" evidence="6">
    <location>
        <begin position="487"/>
        <end position="510"/>
    </location>
</feature>